<evidence type="ECO:0000313" key="3">
    <source>
        <dbReference type="EMBL" id="KAF2486659.1"/>
    </source>
</evidence>
<dbReference type="Proteomes" id="UP000799767">
    <property type="component" value="Unassembled WGS sequence"/>
</dbReference>
<dbReference type="GO" id="GO:0006357">
    <property type="term" value="P:regulation of transcription by RNA polymerase II"/>
    <property type="evidence" value="ECO:0007669"/>
    <property type="project" value="TreeGrafter"/>
</dbReference>
<dbReference type="RefSeq" id="XP_033593228.1">
    <property type="nucleotide sequence ID" value="XM_033738752.1"/>
</dbReference>
<evidence type="ECO:0000259" key="2">
    <source>
        <dbReference type="SMART" id="SM00355"/>
    </source>
</evidence>
<dbReference type="InterPro" id="IPR051061">
    <property type="entry name" value="Zinc_finger_trans_reg"/>
</dbReference>
<feature type="domain" description="C2H2-type" evidence="2">
    <location>
        <begin position="318"/>
        <end position="343"/>
    </location>
</feature>
<dbReference type="EMBL" id="MU001632">
    <property type="protein sequence ID" value="KAF2486659.1"/>
    <property type="molecule type" value="Genomic_DNA"/>
</dbReference>
<dbReference type="SMART" id="SM00355">
    <property type="entry name" value="ZnF_C2H2"/>
    <property type="match status" value="3"/>
</dbReference>
<dbReference type="Gene3D" id="3.30.160.60">
    <property type="entry name" value="Classic Zinc Finger"/>
    <property type="match status" value="1"/>
</dbReference>
<feature type="compositionally biased region" description="Polar residues" evidence="1">
    <location>
        <begin position="82"/>
        <end position="94"/>
    </location>
</feature>
<gene>
    <name evidence="3" type="ORF">BDY17DRAFT_83739</name>
</gene>
<reference evidence="3" key="1">
    <citation type="journal article" date="2020" name="Stud. Mycol.">
        <title>101 Dothideomycetes genomes: a test case for predicting lifestyles and emergence of pathogens.</title>
        <authorList>
            <person name="Haridas S."/>
            <person name="Albert R."/>
            <person name="Binder M."/>
            <person name="Bloem J."/>
            <person name="Labutti K."/>
            <person name="Salamov A."/>
            <person name="Andreopoulos B."/>
            <person name="Baker S."/>
            <person name="Barry K."/>
            <person name="Bills G."/>
            <person name="Bluhm B."/>
            <person name="Cannon C."/>
            <person name="Castanera R."/>
            <person name="Culley D."/>
            <person name="Daum C."/>
            <person name="Ezra D."/>
            <person name="Gonzalez J."/>
            <person name="Henrissat B."/>
            <person name="Kuo A."/>
            <person name="Liang C."/>
            <person name="Lipzen A."/>
            <person name="Lutzoni F."/>
            <person name="Magnuson J."/>
            <person name="Mondo S."/>
            <person name="Nolan M."/>
            <person name="Ohm R."/>
            <person name="Pangilinan J."/>
            <person name="Park H.-J."/>
            <person name="Ramirez L."/>
            <person name="Alfaro M."/>
            <person name="Sun H."/>
            <person name="Tritt A."/>
            <person name="Yoshinaga Y."/>
            <person name="Zwiers L.-H."/>
            <person name="Turgeon B."/>
            <person name="Goodwin S."/>
            <person name="Spatafora J."/>
            <person name="Crous P."/>
            <person name="Grigoriev I."/>
        </authorList>
    </citation>
    <scope>NUCLEOTIDE SEQUENCE</scope>
    <source>
        <strain evidence="3">CBS 113389</strain>
    </source>
</reference>
<feature type="region of interest" description="Disordered" evidence="1">
    <location>
        <begin position="1"/>
        <end position="23"/>
    </location>
</feature>
<sequence>MTDPLTESEPLDPNRVEQTSVHESNVAGVDALALKNQANAVLEHAAISGEYRNAPPSDHTDTVHPPLHSDVLKAHSERREQSGTSAPLKTQTQPPYEPAPLQIDTITTSPNLSKHVIPVAEGATGTLPAMHAMSPIEGTSGSPQGAKLPPLHQITGQMHDPLNVFAEVAAQQDPRGQAYAHHHSHSVGSATSQSPLATHHAYPAAQHTPPALPYAHGARSPPRAPLDQPFYGSPPQHPPSAYFAHRRPLIPSDGGAPPHPHLQPSHSSSGESLGHASASTTDGYSTARTTPPAVAQASDGPPRAVLPPPPGMGSTPGFKCDYPDCNAPPFQTQYLLSSHRNVHSSTRNHFCPYEGCTRGEGGKGFKRKNEMIRHQLVHKSPGYVCPFCPDREHKYPRPDNLQRHVRVHHVDKDRDDPELWEVLAKRSEGSGKARRRRNTGTSA</sequence>
<dbReference type="SUPFAM" id="SSF57667">
    <property type="entry name" value="beta-beta-alpha zinc fingers"/>
    <property type="match status" value="1"/>
</dbReference>
<dbReference type="PANTHER" id="PTHR46179:SF19">
    <property type="entry name" value="C2H2 FINGER DOMAIN TRANSCRIPTION FACTOR (EUROFUNG)-RELATED"/>
    <property type="match status" value="1"/>
</dbReference>
<dbReference type="InterPro" id="IPR036236">
    <property type="entry name" value="Znf_C2H2_sf"/>
</dbReference>
<feature type="region of interest" description="Disordered" evidence="1">
    <location>
        <begin position="174"/>
        <end position="317"/>
    </location>
</feature>
<protein>
    <recommendedName>
        <fullName evidence="2">C2H2-type domain-containing protein</fullName>
    </recommendedName>
</protein>
<dbReference type="AlphaFoldDB" id="A0A6A6Q3Q0"/>
<accession>A0A6A6Q3Q0</accession>
<dbReference type="InterPro" id="IPR013087">
    <property type="entry name" value="Znf_C2H2_type"/>
</dbReference>
<evidence type="ECO:0000256" key="1">
    <source>
        <dbReference type="SAM" id="MobiDB-lite"/>
    </source>
</evidence>
<feature type="compositionally biased region" description="Polar residues" evidence="1">
    <location>
        <begin position="186"/>
        <end position="196"/>
    </location>
</feature>
<feature type="compositionally biased region" description="Polar residues" evidence="1">
    <location>
        <begin position="277"/>
        <end position="289"/>
    </location>
</feature>
<proteinExistence type="predicted"/>
<dbReference type="PANTHER" id="PTHR46179">
    <property type="entry name" value="ZINC FINGER PROTEIN"/>
    <property type="match status" value="1"/>
</dbReference>
<feature type="domain" description="C2H2-type" evidence="2">
    <location>
        <begin position="383"/>
        <end position="408"/>
    </location>
</feature>
<name>A0A6A6Q3Q0_9PEZI</name>
<dbReference type="GO" id="GO:0005634">
    <property type="term" value="C:nucleus"/>
    <property type="evidence" value="ECO:0007669"/>
    <property type="project" value="TreeGrafter"/>
</dbReference>
<organism evidence="3 4">
    <name type="scientific">Neohortaea acidophila</name>
    <dbReference type="NCBI Taxonomy" id="245834"/>
    <lineage>
        <taxon>Eukaryota</taxon>
        <taxon>Fungi</taxon>
        <taxon>Dikarya</taxon>
        <taxon>Ascomycota</taxon>
        <taxon>Pezizomycotina</taxon>
        <taxon>Dothideomycetes</taxon>
        <taxon>Dothideomycetidae</taxon>
        <taxon>Mycosphaerellales</taxon>
        <taxon>Teratosphaeriaceae</taxon>
        <taxon>Neohortaea</taxon>
    </lineage>
</organism>
<dbReference type="GeneID" id="54479753"/>
<feature type="region of interest" description="Disordered" evidence="1">
    <location>
        <begin position="75"/>
        <end position="104"/>
    </location>
</feature>
<keyword evidence="4" id="KW-1185">Reference proteome</keyword>
<feature type="domain" description="C2H2-type" evidence="2">
    <location>
        <begin position="349"/>
        <end position="378"/>
    </location>
</feature>
<evidence type="ECO:0000313" key="4">
    <source>
        <dbReference type="Proteomes" id="UP000799767"/>
    </source>
</evidence>
<dbReference type="OrthoDB" id="6077919at2759"/>